<sequence length="294" mass="31420">MANPFSKGWKHLMASLDHKIDENADPKVQIEQAVEAAKKQHQAISQQAAEVIGNKKQLEMQLNRLLGKQEEYQSQARQAVQLADKATAEGDSQKASEYNQAAEVVASQLVSVEEEIESIKGQYRAAEQAAEQAQQQQKQSEARLKEQLNEVNKLRAQADQAAMQEKSAEAMDSMRQFNTDDSVPTLDSVREKIEKRYSTALGAQELSQAGGADRMQEITSAGRDMKASARLDEIRSSMGSTGSGENQLESGASASAGSADGAANKALTEGAGSDSAAGGNAATGDAETDDTDRA</sequence>
<evidence type="ECO:0000313" key="4">
    <source>
        <dbReference type="Proteomes" id="UP001220064"/>
    </source>
</evidence>
<feature type="compositionally biased region" description="Polar residues" evidence="2">
    <location>
        <begin position="237"/>
        <end position="249"/>
    </location>
</feature>
<organism evidence="3 4">
    <name type="scientific">Corynebacterium massiliense DSM 45435</name>
    <dbReference type="NCBI Taxonomy" id="1121364"/>
    <lineage>
        <taxon>Bacteria</taxon>
        <taxon>Bacillati</taxon>
        <taxon>Actinomycetota</taxon>
        <taxon>Actinomycetes</taxon>
        <taxon>Mycobacteriales</taxon>
        <taxon>Corynebacteriaceae</taxon>
        <taxon>Corynebacterium</taxon>
    </lineage>
</organism>
<protein>
    <submittedName>
        <fullName evidence="3">PspA/IM30 family protein</fullName>
    </submittedName>
</protein>
<name>A0ABY7U9M4_9CORY</name>
<feature type="region of interest" description="Disordered" evidence="2">
    <location>
        <begin position="155"/>
        <end position="186"/>
    </location>
</feature>
<gene>
    <name evidence="3" type="ORF">CMASS_09950</name>
</gene>
<dbReference type="EMBL" id="CP063189">
    <property type="protein sequence ID" value="WCZ33398.1"/>
    <property type="molecule type" value="Genomic_DNA"/>
</dbReference>
<evidence type="ECO:0000256" key="1">
    <source>
        <dbReference type="ARBA" id="ARBA00043985"/>
    </source>
</evidence>
<dbReference type="InterPro" id="IPR007157">
    <property type="entry name" value="PspA_VIPP1"/>
</dbReference>
<dbReference type="Proteomes" id="UP001220064">
    <property type="component" value="Chromosome"/>
</dbReference>
<keyword evidence="4" id="KW-1185">Reference proteome</keyword>
<accession>A0ABY7U9M4</accession>
<comment type="similarity">
    <text evidence="1">Belongs to the PspA/Vipp/IM30 family.</text>
</comment>
<proteinExistence type="inferred from homology"/>
<dbReference type="RefSeq" id="WP_022863301.1">
    <property type="nucleotide sequence ID" value="NZ_ATVG01000009.1"/>
</dbReference>
<feature type="region of interest" description="Disordered" evidence="2">
    <location>
        <begin position="200"/>
        <end position="294"/>
    </location>
</feature>
<feature type="compositionally biased region" description="Basic and acidic residues" evidence="2">
    <location>
        <begin position="223"/>
        <end position="235"/>
    </location>
</feature>
<dbReference type="Pfam" id="PF04012">
    <property type="entry name" value="PspA_IM30"/>
    <property type="match status" value="1"/>
</dbReference>
<feature type="compositionally biased region" description="Low complexity" evidence="2">
    <location>
        <begin position="250"/>
        <end position="285"/>
    </location>
</feature>
<evidence type="ECO:0000313" key="3">
    <source>
        <dbReference type="EMBL" id="WCZ33398.1"/>
    </source>
</evidence>
<reference evidence="3 4" key="1">
    <citation type="submission" date="2020-10" db="EMBL/GenBank/DDBJ databases">
        <title>Complete genome sequence of Corynebacterium massiliense DSM 45435, type strain of Corynebacterium massiliense.</title>
        <authorList>
            <person name="Busche T."/>
            <person name="Kalinowski J."/>
            <person name="Ruckert C."/>
        </authorList>
    </citation>
    <scope>NUCLEOTIDE SEQUENCE [LARGE SCALE GENOMIC DNA]</scope>
    <source>
        <strain evidence="3 4">DSM 45435</strain>
    </source>
</reference>
<evidence type="ECO:0000256" key="2">
    <source>
        <dbReference type="SAM" id="MobiDB-lite"/>
    </source>
</evidence>